<accession>A0A3N4Z642</accession>
<organism evidence="1 2">
    <name type="scientific">Myceligenerans xiligouense</name>
    <dbReference type="NCBI Taxonomy" id="253184"/>
    <lineage>
        <taxon>Bacteria</taxon>
        <taxon>Bacillati</taxon>
        <taxon>Actinomycetota</taxon>
        <taxon>Actinomycetes</taxon>
        <taxon>Micrococcales</taxon>
        <taxon>Promicromonosporaceae</taxon>
        <taxon>Myceligenerans</taxon>
    </lineage>
</organism>
<evidence type="ECO:0000313" key="2">
    <source>
        <dbReference type="Proteomes" id="UP000280501"/>
    </source>
</evidence>
<sequence>MGHMGVDVHWDSIDRAWNDDPVEFSFEFQPSPTGPRPANLDPFLACSDLIEELNDEAEDQWEDDAPFVEDTADTPIGGVIALMNTAGEGVEIRTWLTRYAQRLTDQGWTGQIRGAHNPQPPAWSNQPEQIGHALGALLRLNPHPGSGTFPYGSDVAAEDRAALIDIADLVDARSSAPLAYIGRGIFRSPAPQTRRGAAWIDAAARAPFTSLTWINEPTLSVARARLSSGARASITLASATEPWRARLDVLTQILTLLGPRLEYGVTRTCHPLSGPSEAPPAVRPGENVSTDDLDIARHYVLDAAGIQVLTGTHLAKTRDLSAWTITDLGNDRHLVQHPDPEAWYANKLPDPGVQAAARDDFGDLILTEETFKALRPPTR</sequence>
<evidence type="ECO:0000313" key="1">
    <source>
        <dbReference type="EMBL" id="RPF21308.1"/>
    </source>
</evidence>
<reference evidence="1 2" key="1">
    <citation type="submission" date="2018-11" db="EMBL/GenBank/DDBJ databases">
        <title>Sequencing the genomes of 1000 actinobacteria strains.</title>
        <authorList>
            <person name="Klenk H.-P."/>
        </authorList>
    </citation>
    <scope>NUCLEOTIDE SEQUENCE [LARGE SCALE GENOMIC DNA]</scope>
    <source>
        <strain evidence="1 2">DSM 15700</strain>
    </source>
</reference>
<protein>
    <submittedName>
        <fullName evidence="1">Uncharacterized protein</fullName>
    </submittedName>
</protein>
<proteinExistence type="predicted"/>
<comment type="caution">
    <text evidence="1">The sequence shown here is derived from an EMBL/GenBank/DDBJ whole genome shotgun (WGS) entry which is preliminary data.</text>
</comment>
<keyword evidence="2" id="KW-1185">Reference proteome</keyword>
<dbReference type="AlphaFoldDB" id="A0A3N4Z642"/>
<name>A0A3N4Z642_9MICO</name>
<gene>
    <name evidence="1" type="ORF">EDD34_1933</name>
</gene>
<dbReference type="EMBL" id="RKQZ01000001">
    <property type="protein sequence ID" value="RPF21308.1"/>
    <property type="molecule type" value="Genomic_DNA"/>
</dbReference>
<dbReference type="Proteomes" id="UP000280501">
    <property type="component" value="Unassembled WGS sequence"/>
</dbReference>